<gene>
    <name evidence="3" type="ORF">H0485_02025</name>
</gene>
<evidence type="ECO:0000256" key="1">
    <source>
        <dbReference type="SAM" id="MobiDB-lite"/>
    </source>
</evidence>
<dbReference type="PANTHER" id="PTHR36513">
    <property type="entry name" value="ABC TRANSMEMBRANE TYPE-1 DOMAIN-CONTAINING PROTEIN"/>
    <property type="match status" value="1"/>
</dbReference>
<dbReference type="GO" id="GO:0016787">
    <property type="term" value="F:hydrolase activity"/>
    <property type="evidence" value="ECO:0007669"/>
    <property type="project" value="UniProtKB-KW"/>
</dbReference>
<evidence type="ECO:0000313" key="3">
    <source>
        <dbReference type="EMBL" id="MCB5408785.1"/>
    </source>
</evidence>
<proteinExistence type="predicted"/>
<keyword evidence="2" id="KW-0732">Signal</keyword>
<name>A0ABS8CIW1_9RHOB</name>
<dbReference type="RefSeq" id="WP_226933692.1">
    <property type="nucleotide sequence ID" value="NZ_JACDXX010000002.1"/>
</dbReference>
<feature type="chain" id="PRO_5047213511" evidence="2">
    <location>
        <begin position="18"/>
        <end position="397"/>
    </location>
</feature>
<feature type="signal peptide" evidence="2">
    <location>
        <begin position="1"/>
        <end position="17"/>
    </location>
</feature>
<dbReference type="Proteomes" id="UP001198571">
    <property type="component" value="Unassembled WGS sequence"/>
</dbReference>
<dbReference type="Pfam" id="PF05990">
    <property type="entry name" value="DUF900"/>
    <property type="match status" value="1"/>
</dbReference>
<protein>
    <submittedName>
        <fullName evidence="3">Alpha/beta fold hydrolase</fullName>
    </submittedName>
</protein>
<organism evidence="3 4">
    <name type="scientific">Pseudogemmobacter faecipullorum</name>
    <dbReference type="NCBI Taxonomy" id="2755041"/>
    <lineage>
        <taxon>Bacteria</taxon>
        <taxon>Pseudomonadati</taxon>
        <taxon>Pseudomonadota</taxon>
        <taxon>Alphaproteobacteria</taxon>
        <taxon>Rhodobacterales</taxon>
        <taxon>Paracoccaceae</taxon>
        <taxon>Pseudogemmobacter</taxon>
    </lineage>
</organism>
<keyword evidence="4" id="KW-1185">Reference proteome</keyword>
<accession>A0ABS8CIW1</accession>
<feature type="region of interest" description="Disordered" evidence="1">
    <location>
        <begin position="375"/>
        <end position="397"/>
    </location>
</feature>
<dbReference type="PANTHER" id="PTHR36513:SF1">
    <property type="entry name" value="TRANSMEMBRANE PROTEIN"/>
    <property type="match status" value="1"/>
</dbReference>
<comment type="caution">
    <text evidence="3">The sequence shown here is derived from an EMBL/GenBank/DDBJ whole genome shotgun (WGS) entry which is preliminary data.</text>
</comment>
<reference evidence="3 4" key="1">
    <citation type="submission" date="2020-07" db="EMBL/GenBank/DDBJ databases">
        <title>Pseudogemmobacter sp. nov., isolated from poultry manure in Taiwan.</title>
        <authorList>
            <person name="Lin S.-Y."/>
            <person name="Tang Y.-S."/>
            <person name="Young C.-C."/>
        </authorList>
    </citation>
    <scope>NUCLEOTIDE SEQUENCE [LARGE SCALE GENOMIC DNA]</scope>
    <source>
        <strain evidence="3 4">CC-YST710</strain>
    </source>
</reference>
<dbReference type="InterPro" id="IPR029058">
    <property type="entry name" value="AB_hydrolase_fold"/>
</dbReference>
<evidence type="ECO:0000313" key="4">
    <source>
        <dbReference type="Proteomes" id="UP001198571"/>
    </source>
</evidence>
<dbReference type="SUPFAM" id="SSF53474">
    <property type="entry name" value="alpha/beta-Hydrolases"/>
    <property type="match status" value="1"/>
</dbReference>
<dbReference type="InterPro" id="IPR010297">
    <property type="entry name" value="DUF900_hydrolase"/>
</dbReference>
<dbReference type="InterPro" id="IPR014586">
    <property type="entry name" value="UCP033909"/>
</dbReference>
<evidence type="ECO:0000256" key="2">
    <source>
        <dbReference type="SAM" id="SignalP"/>
    </source>
</evidence>
<keyword evidence="3" id="KW-0378">Hydrolase</keyword>
<dbReference type="PROSITE" id="PS51257">
    <property type="entry name" value="PROKAR_LIPOPROTEIN"/>
    <property type="match status" value="1"/>
</dbReference>
<dbReference type="EMBL" id="JACDXX010000002">
    <property type="protein sequence ID" value="MCB5408785.1"/>
    <property type="molecule type" value="Genomic_DNA"/>
</dbReference>
<dbReference type="Gene3D" id="3.40.50.1820">
    <property type="entry name" value="alpha/beta hydrolase"/>
    <property type="match status" value="1"/>
</dbReference>
<sequence length="397" mass="42825">MKALIALVLMFTLAACGQRGTFTLVEELPPEKAAIAEQSATRMAIYVGTSRLEENGEFGFGRAAVASFLRYDILVPANHKAGEVTWPRNLRRADPATDFLTLADRKFPDAKAFQSDLRGALGRRGQRDVVIYVHGFNNTMAESVYRVAQMHHDLKVPGVAVHYAWPSRGSALGYVYDRDSSLYGRDGLEELMNQVVSAGAERIVIVAHSMGGALTMETLRQASLRGDSKVMSRVGGVILISPDLDVDLFRAQARAMKTLPQPFLIFGSNRDSILNLSSRLAGAPDRLGNLKDLSVIADLKVTYYDTAAYSSGSGHNNLGTSPALLQLLGGISNLDAAFRAEADSRVGLLPGVVLTLRNATGIVLSPVEAVASGTERARQRYRSDSTSTEIAPRSVAN</sequence>
<dbReference type="PIRSF" id="PIRSF033909">
    <property type="entry name" value="UCP033909"/>
    <property type="match status" value="1"/>
</dbReference>